<dbReference type="Gene3D" id="1.10.1410.10">
    <property type="match status" value="1"/>
</dbReference>
<evidence type="ECO:0000259" key="9">
    <source>
        <dbReference type="Pfam" id="PF17405"/>
    </source>
</evidence>
<dbReference type="Pfam" id="PF17405">
    <property type="entry name" value="Nrap_D4"/>
    <property type="match status" value="1"/>
</dbReference>
<dbReference type="InterPro" id="IPR035082">
    <property type="entry name" value="Nrap_D1"/>
</dbReference>
<dbReference type="GO" id="GO:0032545">
    <property type="term" value="C:CURI complex"/>
    <property type="evidence" value="ECO:0007669"/>
    <property type="project" value="TreeGrafter"/>
</dbReference>
<reference evidence="12" key="1">
    <citation type="journal article" date="2020" name="Stud. Mycol.">
        <title>101 Dothideomycetes genomes: a test case for predicting lifestyles and emergence of pathogens.</title>
        <authorList>
            <person name="Haridas S."/>
            <person name="Albert R."/>
            <person name="Binder M."/>
            <person name="Bloem J."/>
            <person name="Labutti K."/>
            <person name="Salamov A."/>
            <person name="Andreopoulos B."/>
            <person name="Baker S."/>
            <person name="Barry K."/>
            <person name="Bills G."/>
            <person name="Bluhm B."/>
            <person name="Cannon C."/>
            <person name="Castanera R."/>
            <person name="Culley D."/>
            <person name="Daum C."/>
            <person name="Ezra D."/>
            <person name="Gonzalez J."/>
            <person name="Henrissat B."/>
            <person name="Kuo A."/>
            <person name="Liang C."/>
            <person name="Lipzen A."/>
            <person name="Lutzoni F."/>
            <person name="Magnuson J."/>
            <person name="Mondo S."/>
            <person name="Nolan M."/>
            <person name="Ohm R."/>
            <person name="Pangilinan J."/>
            <person name="Park H.-J."/>
            <person name="Ramirez L."/>
            <person name="Alfaro M."/>
            <person name="Sun H."/>
            <person name="Tritt A."/>
            <person name="Yoshinaga Y."/>
            <person name="Zwiers L.-H."/>
            <person name="Turgeon B."/>
            <person name="Goodwin S."/>
            <person name="Spatafora J."/>
            <person name="Crous P."/>
            <person name="Grigoriev I."/>
        </authorList>
    </citation>
    <scope>NUCLEOTIDE SEQUENCE</scope>
    <source>
        <strain evidence="12">ATCC 16933</strain>
    </source>
</reference>
<evidence type="ECO:0000256" key="2">
    <source>
        <dbReference type="ARBA" id="ARBA00006674"/>
    </source>
</evidence>
<dbReference type="PANTHER" id="PTHR17972">
    <property type="entry name" value="NUCLEOLAR RNA-ASSOCIATED PROTEIN"/>
    <property type="match status" value="1"/>
</dbReference>
<dbReference type="Gene3D" id="3.30.70.3030">
    <property type="match status" value="1"/>
</dbReference>
<dbReference type="InterPro" id="IPR035371">
    <property type="entry name" value="Nrap_D6"/>
</dbReference>
<evidence type="ECO:0000256" key="3">
    <source>
        <dbReference type="ARBA" id="ARBA00022884"/>
    </source>
</evidence>
<evidence type="ECO:0000259" key="8">
    <source>
        <dbReference type="Pfam" id="PF17404"/>
    </source>
</evidence>
<keyword evidence="5" id="KW-0687">Ribonucleoprotein</keyword>
<keyword evidence="13" id="KW-1185">Reference proteome</keyword>
<keyword evidence="3 5" id="KW-0694">RNA-binding</keyword>
<dbReference type="Pfam" id="PF17406">
    <property type="entry name" value="Nrap_D5"/>
    <property type="match status" value="1"/>
</dbReference>
<evidence type="ECO:0000259" key="7">
    <source>
        <dbReference type="Pfam" id="PF17403"/>
    </source>
</evidence>
<name>A0A6A6P6G5_9PEZI</name>
<evidence type="ECO:0000259" key="10">
    <source>
        <dbReference type="Pfam" id="PF17406"/>
    </source>
</evidence>
<feature type="domain" description="Nrap protein" evidence="6">
    <location>
        <begin position="124"/>
        <end position="269"/>
    </location>
</feature>
<dbReference type="PANTHER" id="PTHR17972:SF0">
    <property type="entry name" value="NUCLEOLAR PROTEIN 6"/>
    <property type="match status" value="1"/>
</dbReference>
<dbReference type="AlphaFoldDB" id="A0A6A6P6G5"/>
<dbReference type="GO" id="GO:0006409">
    <property type="term" value="P:tRNA export from nucleus"/>
    <property type="evidence" value="ECO:0007669"/>
    <property type="project" value="TreeGrafter"/>
</dbReference>
<dbReference type="GO" id="GO:0003723">
    <property type="term" value="F:RNA binding"/>
    <property type="evidence" value="ECO:0007669"/>
    <property type="project" value="UniProtKB-KW"/>
</dbReference>
<dbReference type="InterPro" id="IPR035369">
    <property type="entry name" value="Nrap_D4"/>
</dbReference>
<keyword evidence="5" id="KW-0698">rRNA processing</keyword>
<evidence type="ECO:0000256" key="4">
    <source>
        <dbReference type="ARBA" id="ARBA00023242"/>
    </source>
</evidence>
<evidence type="ECO:0000256" key="5">
    <source>
        <dbReference type="RuleBase" id="RU364032"/>
    </source>
</evidence>
<accession>A0A6A6P6G5</accession>
<comment type="similarity">
    <text evidence="2 5">Belongs to the NRAP family.</text>
</comment>
<dbReference type="InterPro" id="IPR035370">
    <property type="entry name" value="Nrap_D5"/>
</dbReference>
<evidence type="ECO:0000313" key="12">
    <source>
        <dbReference type="EMBL" id="KAF2459332.1"/>
    </source>
</evidence>
<gene>
    <name evidence="12" type="ORF">BDY21DRAFT_282017</name>
</gene>
<feature type="domain" description="Nrap protein" evidence="7">
    <location>
        <begin position="273"/>
        <end position="414"/>
    </location>
</feature>
<feature type="domain" description="Nrap protein" evidence="11">
    <location>
        <begin position="991"/>
        <end position="1138"/>
    </location>
</feature>
<evidence type="ECO:0000259" key="6">
    <source>
        <dbReference type="Pfam" id="PF03813"/>
    </source>
</evidence>
<keyword evidence="5" id="KW-0690">Ribosome biogenesis</keyword>
<feature type="domain" description="Nrap protein" evidence="9">
    <location>
        <begin position="596"/>
        <end position="801"/>
    </location>
</feature>
<dbReference type="EMBL" id="MU001675">
    <property type="protein sequence ID" value="KAF2459332.1"/>
    <property type="molecule type" value="Genomic_DNA"/>
</dbReference>
<dbReference type="Pfam" id="PF17404">
    <property type="entry name" value="Nrap_D3"/>
    <property type="match status" value="1"/>
</dbReference>
<dbReference type="InterPro" id="IPR035367">
    <property type="entry name" value="Nrap_D2"/>
</dbReference>
<dbReference type="GO" id="GO:0006364">
    <property type="term" value="P:rRNA processing"/>
    <property type="evidence" value="ECO:0007669"/>
    <property type="project" value="UniProtKB-KW"/>
</dbReference>
<dbReference type="GO" id="GO:0034456">
    <property type="term" value="C:UTP-C complex"/>
    <property type="evidence" value="ECO:0007669"/>
    <property type="project" value="TreeGrafter"/>
</dbReference>
<feature type="domain" description="Nrap protein" evidence="8">
    <location>
        <begin position="421"/>
        <end position="571"/>
    </location>
</feature>
<comment type="subcellular location">
    <subcellularLocation>
        <location evidence="1 5">Nucleus</location>
        <location evidence="1 5">Nucleolus</location>
    </subcellularLocation>
</comment>
<dbReference type="InterPro" id="IPR005554">
    <property type="entry name" value="NOL6/Upt22"/>
</dbReference>
<evidence type="ECO:0000256" key="1">
    <source>
        <dbReference type="ARBA" id="ARBA00004604"/>
    </source>
</evidence>
<dbReference type="GO" id="GO:0032040">
    <property type="term" value="C:small-subunit processome"/>
    <property type="evidence" value="ECO:0007669"/>
    <property type="project" value="TreeGrafter"/>
</dbReference>
<keyword evidence="4 5" id="KW-0539">Nucleus</keyword>
<sequence>MKRKRGLELEGAYTGEIYKSNVFKLLVDDLLEQARPRYGKKEAPAETALRTLKAIIEGIPEKESVSMPQVEKEMKPSKIRVPFPDPPPPKDAKYTMQYAKPASVNVVGSYPLKLATRIGDKLVIDLIVTMPSAMFSGKDFLNYRYFYKRAYYLACLAAGIKDAKDHKFKLNFETLHGNPLQPILMVEGSEDGGKDDFSSSKCQIHIIPTIPRNLFPEDKLHPDKNCVRPKAEDGSNDTPKLTPTPFYNASVRMDAQTTEYVKLLHSTANRCDAFRDACLLGRIWLRQRGLGGNMDKGGFGNFEWAAVMALLLQGGSAKGAPALSTGYSSYQLFKGMLQFLASRDLAKNPWGLQVPDGLQLRKGDGSPMIYDGARGVDLLFKMTPWSYRALQAEARISVDTLGDSSSDQFEPTFIYRVDDPALKFDLIAKVPVSSLDVDMKTSNFDQKVLGKLQKLYSTLVRGLTDRVSRIDIYTPEGEPWQLGSTKPARYRDKEIMVSFVLNAANASRAVDHGPPAETQKEAAAFRHFWGDKAELRRFKDGSIQESLVWSTKNTKQSIVEQMVTHLLRRHVSSAAADGIRFISSTFEQAMGQSGHQGERAASIAPFAPIMAAFRDLEKDIRGLDGLPLTVRHVFAASDQLRYTAIEAPVLGPASGRPASPSLPPADVVIQFEGSGRWPDDLAAIQRTKLAFLLRLAELLEDSVAGVTARVGLENSAGAGAEAGWRNQGFLDVAYAGSGARFRLRVHSEREATLLERRLRDRPGLGPAGAAAREAAARALRAHRRAFVAGPAHTQAFQTLCTRFAALSPAARLLRRWFAAHLLGAAVPAPVVEALALRPFVAPAPWAPPASAPVAFYRALFFLARWDWRAEPLALAFGGDSAGGGGGGGGGEAAAFDPAAATARFAAWRALDPALNRVALFAASPADPSGTAWTERARPPRVAATRMTGLARAAWGEISGGGGAGTGTGGKTETVEARLREPGRLFVSDEREFDFVLRLRAGRGGGGDDDEDDGEAVGGTAGRFKNLALGARARATGVAGGRSAGGLAEARESFAREAARVVGDAAALFWDGVGGRERGVVGGVWNPEAARGRRLRRGAGVGWSSVPVGGADGDGLVRVNREGVLSEIARLGGDLVERVEVYGGG</sequence>
<dbReference type="Proteomes" id="UP000799766">
    <property type="component" value="Unassembled WGS sequence"/>
</dbReference>
<evidence type="ECO:0000313" key="13">
    <source>
        <dbReference type="Proteomes" id="UP000799766"/>
    </source>
</evidence>
<dbReference type="InterPro" id="IPR035368">
    <property type="entry name" value="Nrap_D3"/>
</dbReference>
<feature type="domain" description="Nrap protein" evidence="10">
    <location>
        <begin position="803"/>
        <end position="957"/>
    </location>
</feature>
<organism evidence="12 13">
    <name type="scientific">Lineolata rhizophorae</name>
    <dbReference type="NCBI Taxonomy" id="578093"/>
    <lineage>
        <taxon>Eukaryota</taxon>
        <taxon>Fungi</taxon>
        <taxon>Dikarya</taxon>
        <taxon>Ascomycota</taxon>
        <taxon>Pezizomycotina</taxon>
        <taxon>Dothideomycetes</taxon>
        <taxon>Dothideomycetes incertae sedis</taxon>
        <taxon>Lineolatales</taxon>
        <taxon>Lineolataceae</taxon>
        <taxon>Lineolata</taxon>
    </lineage>
</organism>
<dbReference type="Pfam" id="PF03813">
    <property type="entry name" value="Nrap"/>
    <property type="match status" value="1"/>
</dbReference>
<evidence type="ECO:0000259" key="11">
    <source>
        <dbReference type="Pfam" id="PF17407"/>
    </source>
</evidence>
<dbReference type="OrthoDB" id="10251401at2759"/>
<dbReference type="Pfam" id="PF17407">
    <property type="entry name" value="Nrap_D6"/>
    <property type="match status" value="1"/>
</dbReference>
<dbReference type="Pfam" id="PF17403">
    <property type="entry name" value="Nrap_D2"/>
    <property type="match status" value="1"/>
</dbReference>
<proteinExistence type="inferred from homology"/>
<protein>
    <recommendedName>
        <fullName evidence="5">U3 small nucleolar RNA-associated protein 22</fullName>
    </recommendedName>
</protein>